<proteinExistence type="predicted"/>
<evidence type="ECO:0000313" key="1">
    <source>
        <dbReference type="EMBL" id="MBO1926628.1"/>
    </source>
</evidence>
<dbReference type="PANTHER" id="PTHR36154:SF1">
    <property type="entry name" value="DNA-BINDING TRANSCRIPTIONAL ACTIVATOR ALPA"/>
    <property type="match status" value="1"/>
</dbReference>
<reference evidence="1 2" key="1">
    <citation type="submission" date="2021-03" db="EMBL/GenBank/DDBJ databases">
        <title>Thiomicrorhabdus sp.nov.,novel sulfur-oxidizing bacteria isolated from coastal sediment.</title>
        <authorList>
            <person name="Liu X."/>
        </authorList>
    </citation>
    <scope>NUCLEOTIDE SEQUENCE [LARGE SCALE GENOMIC DNA]</scope>
    <source>
        <strain evidence="1 2">6S2-11</strain>
    </source>
</reference>
<organism evidence="1 2">
    <name type="scientific">Thiomicrorhabdus marina</name>
    <dbReference type="NCBI Taxonomy" id="2818442"/>
    <lineage>
        <taxon>Bacteria</taxon>
        <taxon>Pseudomonadati</taxon>
        <taxon>Pseudomonadota</taxon>
        <taxon>Gammaproteobacteria</taxon>
        <taxon>Thiotrichales</taxon>
        <taxon>Piscirickettsiaceae</taxon>
        <taxon>Thiomicrorhabdus</taxon>
    </lineage>
</organism>
<evidence type="ECO:0000313" key="2">
    <source>
        <dbReference type="Proteomes" id="UP000664835"/>
    </source>
</evidence>
<gene>
    <name evidence="1" type="ORF">J3998_03480</name>
</gene>
<protein>
    <submittedName>
        <fullName evidence="1">AlpA family phage regulatory protein</fullName>
    </submittedName>
</protein>
<dbReference type="RefSeq" id="WP_208148043.1">
    <property type="nucleotide sequence ID" value="NZ_JAGETV010000004.1"/>
</dbReference>
<dbReference type="InterPro" id="IPR052931">
    <property type="entry name" value="Prophage_regulatory_activator"/>
</dbReference>
<dbReference type="EMBL" id="JAGETV010000004">
    <property type="protein sequence ID" value="MBO1926628.1"/>
    <property type="molecule type" value="Genomic_DNA"/>
</dbReference>
<dbReference type="Pfam" id="PF05930">
    <property type="entry name" value="Phage_AlpA"/>
    <property type="match status" value="1"/>
</dbReference>
<sequence length="79" mass="9029">MHSNSISLISLQDLAQALSLSTTSIYRFLDQTSKHYDPTFPKPFKLTPKTVRWSLEQVELWLEKKQSCKAEEGSANLTD</sequence>
<name>A0ABS3Q3A2_9GAMM</name>
<dbReference type="PANTHER" id="PTHR36154">
    <property type="entry name" value="DNA-BINDING TRANSCRIPTIONAL ACTIVATOR ALPA"/>
    <property type="match status" value="1"/>
</dbReference>
<keyword evidence="2" id="KW-1185">Reference proteome</keyword>
<dbReference type="Gene3D" id="1.10.238.160">
    <property type="match status" value="1"/>
</dbReference>
<comment type="caution">
    <text evidence="1">The sequence shown here is derived from an EMBL/GenBank/DDBJ whole genome shotgun (WGS) entry which is preliminary data.</text>
</comment>
<accession>A0ABS3Q3A2</accession>
<dbReference type="Proteomes" id="UP000664835">
    <property type="component" value="Unassembled WGS sequence"/>
</dbReference>
<dbReference type="InterPro" id="IPR010260">
    <property type="entry name" value="AlpA"/>
</dbReference>